<keyword evidence="5" id="KW-1185">Reference proteome</keyword>
<dbReference type="Pfam" id="PF14040">
    <property type="entry name" value="DNase_NucA_NucB"/>
    <property type="match status" value="1"/>
</dbReference>
<proteinExistence type="predicted"/>
<feature type="chain" id="PRO_5012022043" description="Deoxyribonuclease NucA/NucB domain-containing protein" evidence="2">
    <location>
        <begin position="23"/>
        <end position="281"/>
    </location>
</feature>
<evidence type="ECO:0000313" key="4">
    <source>
        <dbReference type="EMBL" id="PHH72865.1"/>
    </source>
</evidence>
<evidence type="ECO:0000256" key="1">
    <source>
        <dbReference type="SAM" id="MobiDB-lite"/>
    </source>
</evidence>
<keyword evidence="2" id="KW-0732">Signal</keyword>
<feature type="region of interest" description="Disordered" evidence="1">
    <location>
        <begin position="175"/>
        <end position="198"/>
    </location>
</feature>
<accession>A0A2C5YTL5</accession>
<feature type="compositionally biased region" description="Basic residues" evidence="1">
    <location>
        <begin position="188"/>
        <end position="198"/>
    </location>
</feature>
<protein>
    <recommendedName>
        <fullName evidence="3">Deoxyribonuclease NucA/NucB domain-containing protein</fullName>
    </recommendedName>
</protein>
<feature type="domain" description="Deoxyribonuclease NucA/NucB" evidence="3">
    <location>
        <begin position="41"/>
        <end position="141"/>
    </location>
</feature>
<feature type="compositionally biased region" description="Basic and acidic residues" evidence="1">
    <location>
        <begin position="177"/>
        <end position="187"/>
    </location>
</feature>
<sequence>MLSKAIPLALATAITGSMAASASPPDIVFLCDEMPDICTNMCWAIRCANPHFSYQLTLDFPSKLERSKRLKSTQCSRCPPQPPVPYSMSSIITNSSMVCNAYPFPDTSESAASNGTLVTRCVPEEQQIDQELEISMLATRFSGSGGKQTVSIGFGNPGAPGVRYCLSEPCENDGWEEQGKNKMEQKKPKMKQKKPKTVQKRAVAAPFRIFETKSGMAIASMEDLTAGRNITRRVAAKEKLSPLADTWHEALDGKQHAFVRDSIVREMKDAEIRDKAGRWLR</sequence>
<reference evidence="4 5" key="1">
    <citation type="submission" date="2017-06" db="EMBL/GenBank/DDBJ databases">
        <title>Ant-infecting Ophiocordyceps genomes reveal a high diversity of potential behavioral manipulation genes and a possible major role for enterotoxins.</title>
        <authorList>
            <person name="De Bekker C."/>
            <person name="Evans H.C."/>
            <person name="Brachmann A."/>
            <person name="Hughes D.P."/>
        </authorList>
    </citation>
    <scope>NUCLEOTIDE SEQUENCE [LARGE SCALE GENOMIC DNA]</scope>
    <source>
        <strain evidence="4 5">Map16</strain>
    </source>
</reference>
<evidence type="ECO:0000313" key="5">
    <source>
        <dbReference type="Proteomes" id="UP000226431"/>
    </source>
</evidence>
<dbReference type="AlphaFoldDB" id="A0A2C5YTL5"/>
<name>A0A2C5YTL5_9HYPO</name>
<dbReference type="InterPro" id="IPR029476">
    <property type="entry name" value="DNase_NucA_NucB"/>
</dbReference>
<feature type="signal peptide" evidence="2">
    <location>
        <begin position="1"/>
        <end position="22"/>
    </location>
</feature>
<evidence type="ECO:0000256" key="2">
    <source>
        <dbReference type="SAM" id="SignalP"/>
    </source>
</evidence>
<dbReference type="EMBL" id="NJES01000387">
    <property type="protein sequence ID" value="PHH72865.1"/>
    <property type="molecule type" value="Genomic_DNA"/>
</dbReference>
<dbReference type="Proteomes" id="UP000226431">
    <property type="component" value="Unassembled WGS sequence"/>
</dbReference>
<dbReference type="OrthoDB" id="2748312at2759"/>
<comment type="caution">
    <text evidence="4">The sequence shown here is derived from an EMBL/GenBank/DDBJ whole genome shotgun (WGS) entry which is preliminary data.</text>
</comment>
<gene>
    <name evidence="4" type="ORF">CDD80_4206</name>
</gene>
<organism evidence="4 5">
    <name type="scientific">Ophiocordyceps camponoti-rufipedis</name>
    <dbReference type="NCBI Taxonomy" id="2004952"/>
    <lineage>
        <taxon>Eukaryota</taxon>
        <taxon>Fungi</taxon>
        <taxon>Dikarya</taxon>
        <taxon>Ascomycota</taxon>
        <taxon>Pezizomycotina</taxon>
        <taxon>Sordariomycetes</taxon>
        <taxon>Hypocreomycetidae</taxon>
        <taxon>Hypocreales</taxon>
        <taxon>Ophiocordycipitaceae</taxon>
        <taxon>Ophiocordyceps</taxon>
    </lineage>
</organism>
<dbReference type="STRING" id="2004952.A0A2C5YTL5"/>
<evidence type="ECO:0000259" key="3">
    <source>
        <dbReference type="Pfam" id="PF14040"/>
    </source>
</evidence>